<evidence type="ECO:0000313" key="4">
    <source>
        <dbReference type="EMBL" id="QDU37307.1"/>
    </source>
</evidence>
<accession>A0A517Z4F8</accession>
<evidence type="ECO:0000256" key="1">
    <source>
        <dbReference type="ARBA" id="ARBA00008324"/>
    </source>
</evidence>
<organism evidence="4 5">
    <name type="scientific">Maioricimonas rarisocia</name>
    <dbReference type="NCBI Taxonomy" id="2528026"/>
    <lineage>
        <taxon>Bacteria</taxon>
        <taxon>Pseudomonadati</taxon>
        <taxon>Planctomycetota</taxon>
        <taxon>Planctomycetia</taxon>
        <taxon>Planctomycetales</taxon>
        <taxon>Planctomycetaceae</taxon>
        <taxon>Maioricimonas</taxon>
    </lineage>
</organism>
<protein>
    <submittedName>
        <fullName evidence="4">Acyl-coenzyme A thioesterase PaaI</fullName>
        <ecNumber evidence="4">3.1.2.-</ecNumber>
    </submittedName>
</protein>
<evidence type="ECO:0000313" key="5">
    <source>
        <dbReference type="Proteomes" id="UP000320496"/>
    </source>
</evidence>
<dbReference type="EMBL" id="CP036275">
    <property type="protein sequence ID" value="QDU37307.1"/>
    <property type="molecule type" value="Genomic_DNA"/>
</dbReference>
<dbReference type="PANTHER" id="PTHR21660">
    <property type="entry name" value="THIOESTERASE SUPERFAMILY MEMBER-RELATED"/>
    <property type="match status" value="1"/>
</dbReference>
<proteinExistence type="inferred from homology"/>
<dbReference type="Pfam" id="PF03061">
    <property type="entry name" value="4HBT"/>
    <property type="match status" value="1"/>
</dbReference>
<dbReference type="CDD" id="cd03443">
    <property type="entry name" value="PaaI_thioesterase"/>
    <property type="match status" value="1"/>
</dbReference>
<gene>
    <name evidence="4" type="primary">paaI</name>
    <name evidence="4" type="ORF">Mal4_16170</name>
</gene>
<dbReference type="GO" id="GO:0047617">
    <property type="term" value="F:fatty acyl-CoA hydrolase activity"/>
    <property type="evidence" value="ECO:0007669"/>
    <property type="project" value="InterPro"/>
</dbReference>
<dbReference type="RefSeq" id="WP_197444202.1">
    <property type="nucleotide sequence ID" value="NZ_CP036275.1"/>
</dbReference>
<reference evidence="4 5" key="1">
    <citation type="submission" date="2019-02" db="EMBL/GenBank/DDBJ databases">
        <title>Deep-cultivation of Planctomycetes and their phenomic and genomic characterization uncovers novel biology.</title>
        <authorList>
            <person name="Wiegand S."/>
            <person name="Jogler M."/>
            <person name="Boedeker C."/>
            <person name="Pinto D."/>
            <person name="Vollmers J."/>
            <person name="Rivas-Marin E."/>
            <person name="Kohn T."/>
            <person name="Peeters S.H."/>
            <person name="Heuer A."/>
            <person name="Rast P."/>
            <person name="Oberbeckmann S."/>
            <person name="Bunk B."/>
            <person name="Jeske O."/>
            <person name="Meyerdierks A."/>
            <person name="Storesund J.E."/>
            <person name="Kallscheuer N."/>
            <person name="Luecker S."/>
            <person name="Lage O.M."/>
            <person name="Pohl T."/>
            <person name="Merkel B.J."/>
            <person name="Hornburger P."/>
            <person name="Mueller R.-W."/>
            <person name="Bruemmer F."/>
            <person name="Labrenz M."/>
            <person name="Spormann A.M."/>
            <person name="Op den Camp H."/>
            <person name="Overmann J."/>
            <person name="Amann R."/>
            <person name="Jetten M.S.M."/>
            <person name="Mascher T."/>
            <person name="Medema M.H."/>
            <person name="Devos D.P."/>
            <person name="Kaster A.-K."/>
            <person name="Ovreas L."/>
            <person name="Rohde M."/>
            <person name="Galperin M.Y."/>
            <person name="Jogler C."/>
        </authorList>
    </citation>
    <scope>NUCLEOTIDE SEQUENCE [LARGE SCALE GENOMIC DNA]</scope>
    <source>
        <strain evidence="4 5">Mal4</strain>
    </source>
</reference>
<sequence length="148" mass="15988">MTGERVQQNLIEAFQRGTFPFLDLLGVEPVEIEDGRASIRMRVEDRHLRVGGIAHGGVVASLLDTAVGLSAATVAPSGHDLVTAQLNINFIRPVNRNEVLIATGDVLHSGNRTAVCRGEIFHKEQLLAEATGTVIYLPHVEGRDAEES</sequence>
<dbReference type="InterPro" id="IPR029069">
    <property type="entry name" value="HotDog_dom_sf"/>
</dbReference>
<feature type="domain" description="Thioesterase" evidence="3">
    <location>
        <begin position="51"/>
        <end position="127"/>
    </location>
</feature>
<dbReference type="Gene3D" id="3.10.129.10">
    <property type="entry name" value="Hotdog Thioesterase"/>
    <property type="match status" value="1"/>
</dbReference>
<dbReference type="AlphaFoldDB" id="A0A517Z4F8"/>
<keyword evidence="2 4" id="KW-0378">Hydrolase</keyword>
<dbReference type="KEGG" id="mri:Mal4_16170"/>
<dbReference type="InterPro" id="IPR006683">
    <property type="entry name" value="Thioestr_dom"/>
</dbReference>
<dbReference type="EC" id="3.1.2.-" evidence="4"/>
<comment type="similarity">
    <text evidence="1">Belongs to the thioesterase PaaI family.</text>
</comment>
<dbReference type="InterPro" id="IPR003736">
    <property type="entry name" value="PAAI_dom"/>
</dbReference>
<dbReference type="PANTHER" id="PTHR21660:SF1">
    <property type="entry name" value="ACYL-COENZYME A THIOESTERASE 13"/>
    <property type="match status" value="1"/>
</dbReference>
<dbReference type="SUPFAM" id="SSF54637">
    <property type="entry name" value="Thioesterase/thiol ester dehydrase-isomerase"/>
    <property type="match status" value="1"/>
</dbReference>
<evidence type="ECO:0000256" key="2">
    <source>
        <dbReference type="ARBA" id="ARBA00022801"/>
    </source>
</evidence>
<evidence type="ECO:0000259" key="3">
    <source>
        <dbReference type="Pfam" id="PF03061"/>
    </source>
</evidence>
<name>A0A517Z4F8_9PLAN</name>
<keyword evidence="5" id="KW-1185">Reference proteome</keyword>
<dbReference type="Proteomes" id="UP000320496">
    <property type="component" value="Chromosome"/>
</dbReference>
<dbReference type="NCBIfam" id="TIGR00369">
    <property type="entry name" value="unchar_dom_1"/>
    <property type="match status" value="1"/>
</dbReference>
<dbReference type="InterPro" id="IPR039298">
    <property type="entry name" value="ACOT13"/>
</dbReference>